<evidence type="ECO:0000256" key="8">
    <source>
        <dbReference type="SAM" id="Phobius"/>
    </source>
</evidence>
<dbReference type="GO" id="GO:0005886">
    <property type="term" value="C:plasma membrane"/>
    <property type="evidence" value="ECO:0007669"/>
    <property type="project" value="TreeGrafter"/>
</dbReference>
<keyword evidence="7 8" id="KW-1133">Transmembrane helix</keyword>
<dbReference type="InterPro" id="IPR005467">
    <property type="entry name" value="His_kinase_dom"/>
</dbReference>
<dbReference type="PANTHER" id="PTHR45436">
    <property type="entry name" value="SENSOR HISTIDINE KINASE YKOH"/>
    <property type="match status" value="1"/>
</dbReference>
<evidence type="ECO:0000256" key="2">
    <source>
        <dbReference type="ARBA" id="ARBA00012438"/>
    </source>
</evidence>
<dbReference type="OrthoDB" id="1522504at2"/>
<dbReference type="GO" id="GO:0000155">
    <property type="term" value="F:phosphorelay sensor kinase activity"/>
    <property type="evidence" value="ECO:0007669"/>
    <property type="project" value="InterPro"/>
</dbReference>
<dbReference type="InterPro" id="IPR036890">
    <property type="entry name" value="HATPase_C_sf"/>
</dbReference>
<dbReference type="RefSeq" id="WP_074240875.1">
    <property type="nucleotide sequence ID" value="NZ_FSRA01000002.1"/>
</dbReference>
<accession>A0A1N6J626</accession>
<keyword evidence="11" id="KW-1185">Reference proteome</keyword>
<evidence type="ECO:0000313" key="10">
    <source>
        <dbReference type="EMBL" id="SIO39705.1"/>
    </source>
</evidence>
<comment type="catalytic activity">
    <reaction evidence="1">
        <text>ATP + protein L-histidine = ADP + protein N-phospho-L-histidine.</text>
        <dbReference type="EC" id="2.7.13.3"/>
    </reaction>
</comment>
<evidence type="ECO:0000256" key="6">
    <source>
        <dbReference type="ARBA" id="ARBA00022777"/>
    </source>
</evidence>
<dbReference type="Gene3D" id="1.10.287.130">
    <property type="match status" value="1"/>
</dbReference>
<name>A0A1N6J626_9BACT</name>
<proteinExistence type="predicted"/>
<evidence type="ECO:0000256" key="1">
    <source>
        <dbReference type="ARBA" id="ARBA00000085"/>
    </source>
</evidence>
<dbReference type="Pfam" id="PF02518">
    <property type="entry name" value="HATPase_c"/>
    <property type="match status" value="1"/>
</dbReference>
<dbReference type="CDD" id="cd00082">
    <property type="entry name" value="HisKA"/>
    <property type="match status" value="1"/>
</dbReference>
<evidence type="ECO:0000256" key="5">
    <source>
        <dbReference type="ARBA" id="ARBA00022692"/>
    </source>
</evidence>
<dbReference type="InterPro" id="IPR036097">
    <property type="entry name" value="HisK_dim/P_sf"/>
</dbReference>
<keyword evidence="4" id="KW-0808">Transferase</keyword>
<dbReference type="SMART" id="SM00388">
    <property type="entry name" value="HisKA"/>
    <property type="match status" value="1"/>
</dbReference>
<evidence type="ECO:0000256" key="3">
    <source>
        <dbReference type="ARBA" id="ARBA00022553"/>
    </source>
</evidence>
<keyword evidence="3" id="KW-0597">Phosphoprotein</keyword>
<dbReference type="Proteomes" id="UP000185003">
    <property type="component" value="Unassembled WGS sequence"/>
</dbReference>
<dbReference type="InterPro" id="IPR003594">
    <property type="entry name" value="HATPase_dom"/>
</dbReference>
<protein>
    <recommendedName>
        <fullName evidence="2">histidine kinase</fullName>
        <ecNumber evidence="2">2.7.13.3</ecNumber>
    </recommendedName>
</protein>
<dbReference type="PANTHER" id="PTHR45436:SF5">
    <property type="entry name" value="SENSOR HISTIDINE KINASE TRCS"/>
    <property type="match status" value="1"/>
</dbReference>
<feature type="domain" description="Histidine kinase" evidence="9">
    <location>
        <begin position="218"/>
        <end position="422"/>
    </location>
</feature>
<keyword evidence="6 10" id="KW-0418">Kinase</keyword>
<dbReference type="AlphaFoldDB" id="A0A1N6J626"/>
<dbReference type="SUPFAM" id="SSF55874">
    <property type="entry name" value="ATPase domain of HSP90 chaperone/DNA topoisomerase II/histidine kinase"/>
    <property type="match status" value="1"/>
</dbReference>
<evidence type="ECO:0000259" key="9">
    <source>
        <dbReference type="PROSITE" id="PS50109"/>
    </source>
</evidence>
<dbReference type="Pfam" id="PF00512">
    <property type="entry name" value="HisKA"/>
    <property type="match status" value="1"/>
</dbReference>
<gene>
    <name evidence="10" type="ORF">SAMN04488055_3663</name>
</gene>
<evidence type="ECO:0000313" key="11">
    <source>
        <dbReference type="Proteomes" id="UP000185003"/>
    </source>
</evidence>
<evidence type="ECO:0000256" key="4">
    <source>
        <dbReference type="ARBA" id="ARBA00022679"/>
    </source>
</evidence>
<evidence type="ECO:0000256" key="7">
    <source>
        <dbReference type="ARBA" id="ARBA00022989"/>
    </source>
</evidence>
<keyword evidence="8" id="KW-0472">Membrane</keyword>
<keyword evidence="5 8" id="KW-0812">Transmembrane</keyword>
<dbReference type="SMART" id="SM00387">
    <property type="entry name" value="HATPase_c"/>
    <property type="match status" value="1"/>
</dbReference>
<dbReference type="STRING" id="536979.SAMN04488055_3663"/>
<feature type="transmembrane region" description="Helical" evidence="8">
    <location>
        <begin position="7"/>
        <end position="30"/>
    </location>
</feature>
<dbReference type="Gene3D" id="3.30.565.10">
    <property type="entry name" value="Histidine kinase-like ATPase, C-terminal domain"/>
    <property type="match status" value="1"/>
</dbReference>
<dbReference type="InterPro" id="IPR050428">
    <property type="entry name" value="TCS_sensor_his_kinase"/>
</dbReference>
<dbReference type="EMBL" id="FSRA01000002">
    <property type="protein sequence ID" value="SIO39705.1"/>
    <property type="molecule type" value="Genomic_DNA"/>
</dbReference>
<dbReference type="EC" id="2.7.13.3" evidence="2"/>
<dbReference type="InterPro" id="IPR003661">
    <property type="entry name" value="HisK_dim/P_dom"/>
</dbReference>
<dbReference type="SUPFAM" id="SSF47384">
    <property type="entry name" value="Homodimeric domain of signal transducing histidine kinase"/>
    <property type="match status" value="1"/>
</dbReference>
<dbReference type="PROSITE" id="PS50109">
    <property type="entry name" value="HIS_KIN"/>
    <property type="match status" value="1"/>
</dbReference>
<sequence length="441" mass="50219">MKLVDKFTLWFLGITMVIIPINSVITYYSIKREIDKSAIERLKHVNVRVAEQIGKGQPPGEYTAGCRVLYAKTDTAFAADHYVITERDVTHDPQLNDNDRKIIVTSYHNINNQYYRITSGDYVSRSEQILAGLRISIMWKLIILVALVVLTARVASRVVLAPFYGTIKKLQLFNLKSKKRLVLPETRTKEFKELNLFVKKMTDKAVDDYSSLKEFSENASHELQTPLAIIRSKLELLSESDIQGDQAVLIADMNNAVEKLTRINRSLVLLSRLENNEYEATEEVPFDQYTREALGAFCDLIALKELTVKSSIEESVCLKLHASLADILLNNLLSNAIRHNMPGGTIEVILNREFLMVKNTGKAPEHPTSEMFQRFKKGSQCNNSIGIGLSIVKQICDMNSFEIQYHYTSGLHILIVNFPPESHSSKLLQNDERYLHERIQL</sequence>
<organism evidence="10 11">
    <name type="scientific">Chitinophaga niabensis</name>
    <dbReference type="NCBI Taxonomy" id="536979"/>
    <lineage>
        <taxon>Bacteria</taxon>
        <taxon>Pseudomonadati</taxon>
        <taxon>Bacteroidota</taxon>
        <taxon>Chitinophagia</taxon>
        <taxon>Chitinophagales</taxon>
        <taxon>Chitinophagaceae</taxon>
        <taxon>Chitinophaga</taxon>
    </lineage>
</organism>
<reference evidence="10 11" key="1">
    <citation type="submission" date="2016-11" db="EMBL/GenBank/DDBJ databases">
        <authorList>
            <person name="Jaros S."/>
            <person name="Januszkiewicz K."/>
            <person name="Wedrychowicz H."/>
        </authorList>
    </citation>
    <scope>NUCLEOTIDE SEQUENCE [LARGE SCALE GENOMIC DNA]</scope>
    <source>
        <strain evidence="10 11">DSM 24787</strain>
    </source>
</reference>